<evidence type="ECO:0000313" key="1">
    <source>
        <dbReference type="EMBL" id="SVB91927.1"/>
    </source>
</evidence>
<sequence length="325" mass="35572">MKSIIAWFVDNPVASNLLMLILVGGGLMSLTQLNQEQFPDVELGIVQVGVPYLGAAPEEVEEGVCFRIEEALESTESVFRMTSRAREGNCTVTLEIDLGFDIAQALNEIKSKVDSINTFPEETERPIISELTVLNQVLHIVISGEADERTLKQLAMDMREGLVAIDGISQVAVEYVRPDEISIEVSEQALRRYGLTLQAVANAVRRSSLDLPGGSIKAGGGEILVRTKGQAYEGSEFERIVIVTRADGTAVTLGEIARVVDGFEEGDLRVRLDGRPAAVVKVYRIASEDSRAVSEKSKVYLEEARHQVPEVIDLAIWLDESEDVS</sequence>
<dbReference type="Gene3D" id="1.20.1640.10">
    <property type="entry name" value="Multidrug efflux transporter AcrB transmembrane domain"/>
    <property type="match status" value="1"/>
</dbReference>
<dbReference type="Gene3D" id="3.30.70.1320">
    <property type="entry name" value="Multidrug efflux transporter AcrB pore domain like"/>
    <property type="match status" value="1"/>
</dbReference>
<dbReference type="SUPFAM" id="SSF82714">
    <property type="entry name" value="Multidrug efflux transporter AcrB TolC docking domain, DN and DC subdomains"/>
    <property type="match status" value="1"/>
</dbReference>
<dbReference type="SUPFAM" id="SSF82693">
    <property type="entry name" value="Multidrug efflux transporter AcrB pore domain, PN1, PN2, PC1 and PC2 subdomains"/>
    <property type="match status" value="2"/>
</dbReference>
<dbReference type="EMBL" id="UINC01063855">
    <property type="protein sequence ID" value="SVB91927.1"/>
    <property type="molecule type" value="Genomic_DNA"/>
</dbReference>
<organism evidence="1">
    <name type="scientific">marine metagenome</name>
    <dbReference type="NCBI Taxonomy" id="408172"/>
    <lineage>
        <taxon>unclassified sequences</taxon>
        <taxon>metagenomes</taxon>
        <taxon>ecological metagenomes</taxon>
    </lineage>
</organism>
<name>A0A382HY72_9ZZZZ</name>
<dbReference type="Gene3D" id="3.30.70.1430">
    <property type="entry name" value="Multidrug efflux transporter AcrB pore domain"/>
    <property type="match status" value="1"/>
</dbReference>
<dbReference type="InterPro" id="IPR001036">
    <property type="entry name" value="Acrflvin-R"/>
</dbReference>
<dbReference type="GO" id="GO:0042910">
    <property type="term" value="F:xenobiotic transmembrane transporter activity"/>
    <property type="evidence" value="ECO:0007669"/>
    <property type="project" value="TreeGrafter"/>
</dbReference>
<gene>
    <name evidence="1" type="ORF">METZ01_LOCUS244781</name>
</gene>
<accession>A0A382HY72</accession>
<dbReference type="PANTHER" id="PTHR32063:SF33">
    <property type="entry name" value="RND SUPERFAMILY EFFLUX PUMP PERMEASE COMPONENT"/>
    <property type="match status" value="1"/>
</dbReference>
<dbReference type="Gene3D" id="3.30.2090.10">
    <property type="entry name" value="Multidrug efflux transporter AcrB TolC docking domain, DN and DC subdomains"/>
    <property type="match status" value="1"/>
</dbReference>
<proteinExistence type="predicted"/>
<dbReference type="InterPro" id="IPR027463">
    <property type="entry name" value="AcrB_DN_DC_subdom"/>
</dbReference>
<dbReference type="AlphaFoldDB" id="A0A382HY72"/>
<dbReference type="Pfam" id="PF00873">
    <property type="entry name" value="ACR_tran"/>
    <property type="match status" value="1"/>
</dbReference>
<dbReference type="GO" id="GO:0005886">
    <property type="term" value="C:plasma membrane"/>
    <property type="evidence" value="ECO:0007669"/>
    <property type="project" value="TreeGrafter"/>
</dbReference>
<reference evidence="1" key="1">
    <citation type="submission" date="2018-05" db="EMBL/GenBank/DDBJ databases">
        <authorList>
            <person name="Lanie J.A."/>
            <person name="Ng W.-L."/>
            <person name="Kazmierczak K.M."/>
            <person name="Andrzejewski T.M."/>
            <person name="Davidsen T.M."/>
            <person name="Wayne K.J."/>
            <person name="Tettelin H."/>
            <person name="Glass J.I."/>
            <person name="Rusch D."/>
            <person name="Podicherti R."/>
            <person name="Tsui H.-C.T."/>
            <person name="Winkler M.E."/>
        </authorList>
    </citation>
    <scope>NUCLEOTIDE SEQUENCE</scope>
</reference>
<protein>
    <submittedName>
        <fullName evidence="1">Uncharacterized protein</fullName>
    </submittedName>
</protein>
<dbReference type="PANTHER" id="PTHR32063">
    <property type="match status" value="1"/>
</dbReference>
<feature type="non-terminal residue" evidence="1">
    <location>
        <position position="325"/>
    </location>
</feature>